<dbReference type="PROSITE" id="PS51375">
    <property type="entry name" value="PPR"/>
    <property type="match status" value="1"/>
</dbReference>
<dbReference type="Proteomes" id="UP000246991">
    <property type="component" value="Unassembled WGS sequence"/>
</dbReference>
<evidence type="ECO:0000313" key="3">
    <source>
        <dbReference type="EMBL" id="PWW74628.1"/>
    </source>
</evidence>
<gene>
    <name evidence="3" type="ORF">C7212DRAFT_298385</name>
</gene>
<dbReference type="OrthoDB" id="185373at2759"/>
<feature type="region of interest" description="Disordered" evidence="2">
    <location>
        <begin position="42"/>
        <end position="82"/>
    </location>
</feature>
<feature type="compositionally biased region" description="Basic and acidic residues" evidence="2">
    <location>
        <begin position="43"/>
        <end position="69"/>
    </location>
</feature>
<evidence type="ECO:0000256" key="2">
    <source>
        <dbReference type="SAM" id="MobiDB-lite"/>
    </source>
</evidence>
<protein>
    <submittedName>
        <fullName evidence="3">Uncharacterized protein</fullName>
    </submittedName>
</protein>
<feature type="region of interest" description="Disordered" evidence="2">
    <location>
        <begin position="167"/>
        <end position="193"/>
    </location>
</feature>
<comment type="caution">
    <text evidence="3">The sequence shown here is derived from an EMBL/GenBank/DDBJ whole genome shotgun (WGS) entry which is preliminary data.</text>
</comment>
<proteinExistence type="predicted"/>
<organism evidence="3 4">
    <name type="scientific">Tuber magnatum</name>
    <name type="common">white Piedmont truffle</name>
    <dbReference type="NCBI Taxonomy" id="42249"/>
    <lineage>
        <taxon>Eukaryota</taxon>
        <taxon>Fungi</taxon>
        <taxon>Dikarya</taxon>
        <taxon>Ascomycota</taxon>
        <taxon>Pezizomycotina</taxon>
        <taxon>Pezizomycetes</taxon>
        <taxon>Pezizales</taxon>
        <taxon>Tuberaceae</taxon>
        <taxon>Tuber</taxon>
    </lineage>
</organism>
<dbReference type="STRING" id="42249.A0A317SK13"/>
<dbReference type="EMBL" id="PYWC01000058">
    <property type="protein sequence ID" value="PWW74628.1"/>
    <property type="molecule type" value="Genomic_DNA"/>
</dbReference>
<feature type="region of interest" description="Disordered" evidence="2">
    <location>
        <begin position="564"/>
        <end position="635"/>
    </location>
</feature>
<feature type="repeat" description="PPR" evidence="1">
    <location>
        <begin position="246"/>
        <end position="280"/>
    </location>
</feature>
<feature type="compositionally biased region" description="Basic and acidic residues" evidence="2">
    <location>
        <begin position="127"/>
        <end position="142"/>
    </location>
</feature>
<dbReference type="InterPro" id="IPR002885">
    <property type="entry name" value="PPR_rpt"/>
</dbReference>
<evidence type="ECO:0000256" key="1">
    <source>
        <dbReference type="PROSITE-ProRule" id="PRU00708"/>
    </source>
</evidence>
<dbReference type="Gene3D" id="1.25.40.10">
    <property type="entry name" value="Tetratricopeptide repeat domain"/>
    <property type="match status" value="1"/>
</dbReference>
<sequence>MQPFLSKAPRTTCCYRSTIGSATVNRRLGEFYKRFYSAVVGGQRKDGEGEGGGEIKDTKGSGKWEESKHSVPHPKVANNGETGEHRIMPHALRKHVEGTAKALATRVLEHDRLVRDLRAEIVKWHRRDTGDRTASDQKDRKPSTGPDSEFDQLEMLKKTLQHITHRYYQVPERPNPEREGSDGELAEGTHPKRHIPYIPPFPEYVTPGPPTELNESLIKLLSARPPPIAFLPKICYNLLTSPTAPDVETFNILILGLTRLRQNSLAHVLFHALLEGGLGPRATPNEGTIVRLIGLCVKSNDYAGFLKVMNILWRQQMRPGKTRQERRRSKPILQAIIYGFAMFGNSDQVMVYLRALARECPDSPEPSMWLRTVILKLSTEQSNWPQGIRTWKQMMKQDAQYQKDGTGERADFRAFHQMYKLCKKCGNEMWTAAVLTLAAHRGWDKEALAKKPNKGKGVWFRRENKAPNYIKGRVAYMREVEGKDLLRVLGYAWAMQDLAEDPGRANVDYEDIEKMLDDPSFNAFRMRHPAHPPPKKPLVSREQKIRTWEEILEARMKVVSEKLKARTRKRFSKRKNPRKRKRKGGGEDGVDGVVDGENKASDSQGDDNDGPNAKSNDNNGAGDGQRVSRLKDTAR</sequence>
<name>A0A317SK13_9PEZI</name>
<reference evidence="3 4" key="1">
    <citation type="submission" date="2018-03" db="EMBL/GenBank/DDBJ databases">
        <title>Genomes of Pezizomycetes fungi and the evolution of truffles.</title>
        <authorList>
            <person name="Murat C."/>
            <person name="Payen T."/>
            <person name="Noel B."/>
            <person name="Kuo A."/>
            <person name="Martin F.M."/>
        </authorList>
    </citation>
    <scope>NUCLEOTIDE SEQUENCE [LARGE SCALE GENOMIC DNA]</scope>
    <source>
        <strain evidence="3">091103-1</strain>
    </source>
</reference>
<feature type="region of interest" description="Disordered" evidence="2">
    <location>
        <begin position="127"/>
        <end position="151"/>
    </location>
</feature>
<keyword evidence="4" id="KW-1185">Reference proteome</keyword>
<accession>A0A317SK13</accession>
<evidence type="ECO:0000313" key="4">
    <source>
        <dbReference type="Proteomes" id="UP000246991"/>
    </source>
</evidence>
<feature type="compositionally biased region" description="Basic residues" evidence="2">
    <location>
        <begin position="565"/>
        <end position="583"/>
    </location>
</feature>
<dbReference type="AlphaFoldDB" id="A0A317SK13"/>
<dbReference type="InterPro" id="IPR011990">
    <property type="entry name" value="TPR-like_helical_dom_sf"/>
</dbReference>